<dbReference type="AlphaFoldDB" id="E6WS72"/>
<evidence type="ECO:0000313" key="1">
    <source>
        <dbReference type="EMBL" id="ADV27021.1"/>
    </source>
</evidence>
<proteinExistence type="predicted"/>
<protein>
    <submittedName>
        <fullName evidence="1">Phage protein</fullName>
    </submittedName>
</protein>
<reference evidence="1 2" key="1">
    <citation type="submission" date="2011-01" db="EMBL/GenBank/DDBJ databases">
        <title>Complete sequence of Pseudoxanthomonas suwonensis 11-1.</title>
        <authorList>
            <consortium name="US DOE Joint Genome Institute"/>
            <person name="Lucas S."/>
            <person name="Copeland A."/>
            <person name="Lapidus A."/>
            <person name="Cheng J.-F."/>
            <person name="Goodwin L."/>
            <person name="Pitluck S."/>
            <person name="Teshima H."/>
            <person name="Detter J.C."/>
            <person name="Han C."/>
            <person name="Tapia R."/>
            <person name="Land M."/>
            <person name="Hauser L."/>
            <person name="Kyrpides N."/>
            <person name="Ivanova N."/>
            <person name="Ovchinnikova G."/>
            <person name="Siebers A.K."/>
            <person name="Allgaier M."/>
            <person name="Thelen M.P."/>
            <person name="Hugenholtz P."/>
            <person name="Gladden J."/>
            <person name="Woyke T."/>
        </authorList>
    </citation>
    <scope>NUCLEOTIDE SEQUENCE [LARGE SCALE GENOMIC DNA]</scope>
    <source>
        <strain evidence="2">11-1</strain>
    </source>
</reference>
<dbReference type="EMBL" id="CP002446">
    <property type="protein sequence ID" value="ADV27021.1"/>
    <property type="molecule type" value="Genomic_DNA"/>
</dbReference>
<organism evidence="1 2">
    <name type="scientific">Pseudoxanthomonas suwonensis (strain 11-1)</name>
    <dbReference type="NCBI Taxonomy" id="743721"/>
    <lineage>
        <taxon>Bacteria</taxon>
        <taxon>Pseudomonadati</taxon>
        <taxon>Pseudomonadota</taxon>
        <taxon>Gammaproteobacteria</taxon>
        <taxon>Lysobacterales</taxon>
        <taxon>Lysobacteraceae</taxon>
        <taxon>Pseudoxanthomonas</taxon>
    </lineage>
</organism>
<sequence>MSDSELAQVDGALEALPPRPTYEQVRRLEACMAQMPQVECPLEHHFAHGVYGRLMHAKAGTVIVGKMHRFSTLNVLLAGVIRVTGPDGAVRDLRAPCMFVSPPGCKKVGAVIEDVQWLNVFPTKLTDVAAIETQFTIPETPLIEDQP</sequence>
<dbReference type="HOGENOM" id="CLU_138967_0_0_6"/>
<dbReference type="STRING" id="743721.Psesu_1172"/>
<dbReference type="eggNOG" id="COG1917">
    <property type="taxonomic scope" value="Bacteria"/>
</dbReference>
<gene>
    <name evidence="1" type="ordered locus">Psesu_1172</name>
</gene>
<keyword evidence="2" id="KW-1185">Reference proteome</keyword>
<accession>E6WS72</accession>
<name>E6WS72_PSEUU</name>
<dbReference type="OrthoDB" id="6106484at2"/>
<dbReference type="Proteomes" id="UP000008632">
    <property type="component" value="Chromosome"/>
</dbReference>
<dbReference type="RefSeq" id="WP_013534850.1">
    <property type="nucleotide sequence ID" value="NC_014924.1"/>
</dbReference>
<evidence type="ECO:0000313" key="2">
    <source>
        <dbReference type="Proteomes" id="UP000008632"/>
    </source>
</evidence>
<dbReference type="KEGG" id="psu:Psesu_1172"/>